<dbReference type="RefSeq" id="WP_179753977.1">
    <property type="nucleotide sequence ID" value="NZ_JACCBU010000001.1"/>
</dbReference>
<dbReference type="GO" id="GO:0003677">
    <property type="term" value="F:DNA binding"/>
    <property type="evidence" value="ECO:0007669"/>
    <property type="project" value="UniProtKB-KW"/>
</dbReference>
<dbReference type="SUPFAM" id="SSF158560">
    <property type="entry name" value="BH3980-like"/>
    <property type="match status" value="1"/>
</dbReference>
<dbReference type="Gene3D" id="1.10.1900.10">
    <property type="entry name" value="c-terminal domain of poly(a) binding protein"/>
    <property type="match status" value="1"/>
</dbReference>
<dbReference type="InterPro" id="IPR008316">
    <property type="entry name" value="UCP029876"/>
</dbReference>
<keyword evidence="1" id="KW-0238">DNA-binding</keyword>
<comment type="caution">
    <text evidence="1">The sequence shown here is derived from an EMBL/GenBank/DDBJ whole genome shotgun (WGS) entry which is preliminary data.</text>
</comment>
<sequence>MTTTLAEFTTKIIGDKRRWRAYQARTRQLPEPYRKTIKALERYLLRFGPADADQAATAFEDLATRFEQAAAAGTPVREIVGDNPVDFAKAYVRQYADAGLSAPQRERLIAEIAGDNPAVFDAFLLDYARGGWVARERQRLTKAVDRADAPAGHR</sequence>
<dbReference type="AlphaFoldDB" id="A0A7Y9IA76"/>
<reference evidence="1 2" key="1">
    <citation type="submission" date="2020-07" db="EMBL/GenBank/DDBJ databases">
        <title>Sequencing the genomes of 1000 actinobacteria strains.</title>
        <authorList>
            <person name="Klenk H.-P."/>
        </authorList>
    </citation>
    <scope>NUCLEOTIDE SEQUENCE [LARGE SCALE GENOMIC DNA]</scope>
    <source>
        <strain evidence="1 2">DSM 22083</strain>
    </source>
</reference>
<proteinExistence type="predicted"/>
<dbReference type="EMBL" id="JACCBU010000001">
    <property type="protein sequence ID" value="NYE72878.1"/>
    <property type="molecule type" value="Genomic_DNA"/>
</dbReference>
<keyword evidence="2" id="KW-1185">Reference proteome</keyword>
<dbReference type="Pfam" id="PF06304">
    <property type="entry name" value="DUF1048"/>
    <property type="match status" value="1"/>
</dbReference>
<organism evidence="1 2">
    <name type="scientific">Microlunatus parietis</name>
    <dbReference type="NCBI Taxonomy" id="682979"/>
    <lineage>
        <taxon>Bacteria</taxon>
        <taxon>Bacillati</taxon>
        <taxon>Actinomycetota</taxon>
        <taxon>Actinomycetes</taxon>
        <taxon>Propionibacteriales</taxon>
        <taxon>Propionibacteriaceae</taxon>
        <taxon>Microlunatus</taxon>
    </lineage>
</organism>
<evidence type="ECO:0000313" key="1">
    <source>
        <dbReference type="EMBL" id="NYE72878.1"/>
    </source>
</evidence>
<accession>A0A7Y9IA76</accession>
<protein>
    <submittedName>
        <fullName evidence="1">DNA-binding ferritin-like protein (Dps family)</fullName>
    </submittedName>
</protein>
<evidence type="ECO:0000313" key="2">
    <source>
        <dbReference type="Proteomes" id="UP000569914"/>
    </source>
</evidence>
<gene>
    <name evidence="1" type="ORF">BKA15_004207</name>
</gene>
<name>A0A7Y9IA76_9ACTN</name>
<dbReference type="Proteomes" id="UP000569914">
    <property type="component" value="Unassembled WGS sequence"/>
</dbReference>